<feature type="transmembrane region" description="Helical" evidence="8">
    <location>
        <begin position="148"/>
        <end position="170"/>
    </location>
</feature>
<dbReference type="Proteomes" id="UP000233040">
    <property type="component" value="Unassembled WGS sequence"/>
</dbReference>
<keyword evidence="6 8" id="KW-0472">Membrane</keyword>
<keyword evidence="5 8" id="KW-1133">Transmembrane helix</keyword>
<dbReference type="Ensembl" id="ENSCCAT00000039584.1">
    <property type="protein sequence ID" value="ENSCCAP00000022088.1"/>
    <property type="gene ID" value="ENSCCAG00000028838.1"/>
</dbReference>
<feature type="transmembrane region" description="Helical" evidence="8">
    <location>
        <begin position="228"/>
        <end position="253"/>
    </location>
</feature>
<keyword evidence="3" id="KW-1003">Cell membrane</keyword>
<evidence type="ECO:0000313" key="10">
    <source>
        <dbReference type="Proteomes" id="UP000233040"/>
    </source>
</evidence>
<feature type="transmembrane region" description="Helical" evidence="8">
    <location>
        <begin position="359"/>
        <end position="381"/>
    </location>
</feature>
<evidence type="ECO:0000256" key="3">
    <source>
        <dbReference type="ARBA" id="ARBA00022475"/>
    </source>
</evidence>
<keyword evidence="10" id="KW-1185">Reference proteome</keyword>
<reference evidence="9" key="1">
    <citation type="submission" date="2025-08" db="UniProtKB">
        <authorList>
            <consortium name="Ensembl"/>
        </authorList>
    </citation>
    <scope>IDENTIFICATION</scope>
</reference>
<protein>
    <recommendedName>
        <fullName evidence="11">Stimulated by retinoic acid gene 6 protein-like</fullName>
    </recommendedName>
</protein>
<dbReference type="Pfam" id="PF14752">
    <property type="entry name" value="RBP_receptor"/>
    <property type="match status" value="1"/>
</dbReference>
<dbReference type="GO" id="GO:0038023">
    <property type="term" value="F:signaling receptor activity"/>
    <property type="evidence" value="ECO:0007669"/>
    <property type="project" value="InterPro"/>
</dbReference>
<evidence type="ECO:0000313" key="9">
    <source>
        <dbReference type="Ensembl" id="ENSCCAP00000022088.1"/>
    </source>
</evidence>
<feature type="transmembrane region" description="Helical" evidence="8">
    <location>
        <begin position="451"/>
        <end position="477"/>
    </location>
</feature>
<reference evidence="9" key="2">
    <citation type="submission" date="2025-09" db="UniProtKB">
        <authorList>
            <consortium name="Ensembl"/>
        </authorList>
    </citation>
    <scope>IDENTIFICATION</scope>
</reference>
<evidence type="ECO:0000256" key="8">
    <source>
        <dbReference type="SAM" id="Phobius"/>
    </source>
</evidence>
<proteinExistence type="predicted"/>
<dbReference type="GO" id="GO:0005886">
    <property type="term" value="C:plasma membrane"/>
    <property type="evidence" value="ECO:0007669"/>
    <property type="project" value="UniProtKB-SubCell"/>
</dbReference>
<dbReference type="PANTHER" id="PTHR21444:SF17">
    <property type="entry name" value="STIMULATED BY RETINOIC ACID GENE 6 PROTEIN-LIKE"/>
    <property type="match status" value="1"/>
</dbReference>
<evidence type="ECO:0000256" key="4">
    <source>
        <dbReference type="ARBA" id="ARBA00022692"/>
    </source>
</evidence>
<feature type="transmembrane region" description="Helical" evidence="8">
    <location>
        <begin position="293"/>
        <end position="314"/>
    </location>
</feature>
<keyword evidence="2" id="KW-0813">Transport</keyword>
<evidence type="ECO:0000256" key="5">
    <source>
        <dbReference type="ARBA" id="ARBA00022989"/>
    </source>
</evidence>
<evidence type="ECO:0000256" key="6">
    <source>
        <dbReference type="ARBA" id="ARBA00023136"/>
    </source>
</evidence>
<keyword evidence="4 8" id="KW-0812">Transmembrane</keyword>
<organism evidence="9 10">
    <name type="scientific">Cebus imitator</name>
    <name type="common">Panamanian white-faced capuchin</name>
    <name type="synonym">Cebus capucinus imitator</name>
    <dbReference type="NCBI Taxonomy" id="2715852"/>
    <lineage>
        <taxon>Eukaryota</taxon>
        <taxon>Metazoa</taxon>
        <taxon>Chordata</taxon>
        <taxon>Craniata</taxon>
        <taxon>Vertebrata</taxon>
        <taxon>Euteleostomi</taxon>
        <taxon>Mammalia</taxon>
        <taxon>Eutheria</taxon>
        <taxon>Euarchontoglires</taxon>
        <taxon>Primates</taxon>
        <taxon>Haplorrhini</taxon>
        <taxon>Platyrrhini</taxon>
        <taxon>Cebidae</taxon>
        <taxon>Cebinae</taxon>
        <taxon>Cebus</taxon>
    </lineage>
</organism>
<dbReference type="AlphaFoldDB" id="A0A2K5R1R0"/>
<evidence type="ECO:0008006" key="11">
    <source>
        <dbReference type="Google" id="ProtNLM"/>
    </source>
</evidence>
<dbReference type="InterPro" id="IPR026612">
    <property type="entry name" value="STRA6-like"/>
</dbReference>
<keyword evidence="7" id="KW-0675">Receptor</keyword>
<evidence type="ECO:0000256" key="7">
    <source>
        <dbReference type="ARBA" id="ARBA00023170"/>
    </source>
</evidence>
<dbReference type="GO" id="GO:0034632">
    <property type="term" value="F:retinol transmembrane transporter activity"/>
    <property type="evidence" value="ECO:0007669"/>
    <property type="project" value="InterPro"/>
</dbReference>
<comment type="subcellular location">
    <subcellularLocation>
        <location evidence="1">Cell membrane</location>
        <topology evidence="1">Multi-pass membrane protein</topology>
    </subcellularLocation>
</comment>
<dbReference type="GO" id="GO:0071939">
    <property type="term" value="P:vitamin A import into cell"/>
    <property type="evidence" value="ECO:0007669"/>
    <property type="project" value="TreeGrafter"/>
</dbReference>
<feature type="transmembrane region" description="Helical" evidence="8">
    <location>
        <begin position="393"/>
        <end position="416"/>
    </location>
</feature>
<dbReference type="GeneTree" id="ENSGT00940000153246"/>
<sequence length="591" mass="68217">RTRQLNGTCTSSVDMELFLHYSLIPSLFIILILSFLQRREYRRQRDDTSYLLGNRFGIIMPLDFVGTFSNRWSYGIAFGATANKVMFLFSEGYQPLQIPHWAQAFELLIGGLEVGLSHFPFFACLSSEFQLPHCGMLLLQFVGKYETLVFYWPSLLCLAFLLGRFLYMFVKALRVHLGWELQVEEKPVLEAHQAEHVKQLLRTPQEKKSWFQTRIYEWDPCFQFPSRMIGTIVLAFICLYLFIVIEFCMFVYVRDELDMFENKLESYINSMNHSGILTPGILQVKQLISVTEVWVATILPASLTCVSYLFHILVCYRKHIKRLWAGDKHFLPLKFHNPASSESVVAIARYSGWQIAYILWGYLIIHVVQSLCGMAIMYGLVLPIVHKQGLEMLRGLGIGILTISIVVGLMILQMWIATSFFLQPKLGAADKQKPLALNNRKAFHNFSYFLFFYNVLLGLGACLSRLLISCFLGMWLIARIDRTIMQSGYEGADMGFSAWIGMLYVDHYHTNPVLVSFCHILITDHRERKLQQTTKYWCLNQSAGPRVSARSRTRWLLLQTLIKNPRLVMLRKSKLGHSSQESQILMTCSES</sequence>
<evidence type="ECO:0000256" key="2">
    <source>
        <dbReference type="ARBA" id="ARBA00022448"/>
    </source>
</evidence>
<feature type="transmembrane region" description="Helical" evidence="8">
    <location>
        <begin position="18"/>
        <end position="36"/>
    </location>
</feature>
<accession>A0A2K5R1R0</accession>
<dbReference type="PANTHER" id="PTHR21444">
    <property type="entry name" value="COILED-COIL DOMAIN-CONTAINING PROTEIN 180"/>
    <property type="match status" value="1"/>
</dbReference>
<evidence type="ECO:0000256" key="1">
    <source>
        <dbReference type="ARBA" id="ARBA00004651"/>
    </source>
</evidence>
<name>A0A2K5R1R0_CEBIM</name>